<dbReference type="Pfam" id="PF07727">
    <property type="entry name" value="RVT_2"/>
    <property type="match status" value="1"/>
</dbReference>
<sequence length="359" mass="40579">MQLIKILKKNLKSKRLPKFKERGDLDMKTQQEKEASSLLILSEIILRFKLFKRRELEEISSNSKLGTADNAKQQRNNTQRSSTLLSFACFSISVRQPKQISELYKNDRTVTLYGSQIFSDTWRGCPMIACHVAVLTAYYVQVADNDWYEVAEVAGRLANKGVTRVHGDEQESRSWNKRFDIEIKKIGFTQNLDEPCVYLKASGSSVAFLILYVDDILLMGNNVTMLQEVKSWLSKCFSMKDLGKAAYILGIKIIRDRSKQLINLSQSAYLKKILKRFRMENSKKGNTKDMVLVFGAKPEAGLKVSCYADASFQTDKDDTKSQTGYVFVLNGGAVDWKSAKQSTTAISSIEAEYIAATEA</sequence>
<organism evidence="2 3">
    <name type="scientific">Tanacetum coccineum</name>
    <dbReference type="NCBI Taxonomy" id="301880"/>
    <lineage>
        <taxon>Eukaryota</taxon>
        <taxon>Viridiplantae</taxon>
        <taxon>Streptophyta</taxon>
        <taxon>Embryophyta</taxon>
        <taxon>Tracheophyta</taxon>
        <taxon>Spermatophyta</taxon>
        <taxon>Magnoliopsida</taxon>
        <taxon>eudicotyledons</taxon>
        <taxon>Gunneridae</taxon>
        <taxon>Pentapetalae</taxon>
        <taxon>asterids</taxon>
        <taxon>campanulids</taxon>
        <taxon>Asterales</taxon>
        <taxon>Asteraceae</taxon>
        <taxon>Asteroideae</taxon>
        <taxon>Anthemideae</taxon>
        <taxon>Anthemidinae</taxon>
        <taxon>Tanacetum</taxon>
    </lineage>
</organism>
<dbReference type="SUPFAM" id="SSF56672">
    <property type="entry name" value="DNA/RNA polymerases"/>
    <property type="match status" value="1"/>
</dbReference>
<proteinExistence type="predicted"/>
<name>A0ABQ5HZ94_9ASTR</name>
<reference evidence="2" key="2">
    <citation type="submission" date="2022-01" db="EMBL/GenBank/DDBJ databases">
        <authorList>
            <person name="Yamashiro T."/>
            <person name="Shiraishi A."/>
            <person name="Satake H."/>
            <person name="Nakayama K."/>
        </authorList>
    </citation>
    <scope>NUCLEOTIDE SEQUENCE</scope>
</reference>
<evidence type="ECO:0000313" key="3">
    <source>
        <dbReference type="Proteomes" id="UP001151760"/>
    </source>
</evidence>
<protein>
    <submittedName>
        <fullName evidence="2">Retrotransposon protein, putative, ty1-copia subclass</fullName>
    </submittedName>
</protein>
<accession>A0ABQ5HZ94</accession>
<comment type="caution">
    <text evidence="2">The sequence shown here is derived from an EMBL/GenBank/DDBJ whole genome shotgun (WGS) entry which is preliminary data.</text>
</comment>
<gene>
    <name evidence="2" type="ORF">Tco_1081297</name>
</gene>
<dbReference type="EMBL" id="BQNB010020111">
    <property type="protein sequence ID" value="GJT92452.1"/>
    <property type="molecule type" value="Genomic_DNA"/>
</dbReference>
<evidence type="ECO:0000313" key="2">
    <source>
        <dbReference type="EMBL" id="GJT92452.1"/>
    </source>
</evidence>
<reference evidence="2" key="1">
    <citation type="journal article" date="2022" name="Int. J. Mol. Sci.">
        <title>Draft Genome of Tanacetum Coccineum: Genomic Comparison of Closely Related Tanacetum-Family Plants.</title>
        <authorList>
            <person name="Yamashiro T."/>
            <person name="Shiraishi A."/>
            <person name="Nakayama K."/>
            <person name="Satake H."/>
        </authorList>
    </citation>
    <scope>NUCLEOTIDE SEQUENCE</scope>
</reference>
<dbReference type="InterPro" id="IPR043502">
    <property type="entry name" value="DNA/RNA_pol_sf"/>
</dbReference>
<feature type="domain" description="Reverse transcriptase Ty1/copia-type" evidence="1">
    <location>
        <begin position="165"/>
        <end position="283"/>
    </location>
</feature>
<dbReference type="Proteomes" id="UP001151760">
    <property type="component" value="Unassembled WGS sequence"/>
</dbReference>
<dbReference type="CDD" id="cd09272">
    <property type="entry name" value="RNase_HI_RT_Ty1"/>
    <property type="match status" value="1"/>
</dbReference>
<evidence type="ECO:0000259" key="1">
    <source>
        <dbReference type="Pfam" id="PF07727"/>
    </source>
</evidence>
<keyword evidence="3" id="KW-1185">Reference proteome</keyword>
<dbReference type="InterPro" id="IPR013103">
    <property type="entry name" value="RVT_2"/>
</dbReference>